<dbReference type="EMBL" id="SEUK01000051">
    <property type="protein sequence ID" value="KAA1159373.1"/>
    <property type="molecule type" value="Genomic_DNA"/>
</dbReference>
<dbReference type="RefSeq" id="WP_149606305.1">
    <property type="nucleotide sequence ID" value="NZ_JBBMQV010000002.1"/>
</dbReference>
<dbReference type="GO" id="GO:0015628">
    <property type="term" value="P:protein secretion by the type II secretion system"/>
    <property type="evidence" value="ECO:0007669"/>
    <property type="project" value="InterPro"/>
</dbReference>
<comment type="subcellular location">
    <subcellularLocation>
        <location evidence="1">Cell inner membrane</location>
        <topology evidence="1">Single-pass membrane protein</topology>
    </subcellularLocation>
</comment>
<dbReference type="InterPro" id="IPR045584">
    <property type="entry name" value="Pilin-like"/>
</dbReference>
<keyword evidence="7 11" id="KW-1133">Transmembrane helix</keyword>
<evidence type="ECO:0000256" key="2">
    <source>
        <dbReference type="ARBA" id="ARBA00021549"/>
    </source>
</evidence>
<evidence type="ECO:0000256" key="1">
    <source>
        <dbReference type="ARBA" id="ARBA00004377"/>
    </source>
</evidence>
<dbReference type="InterPro" id="IPR022346">
    <property type="entry name" value="T2SS_GspH"/>
</dbReference>
<evidence type="ECO:0000256" key="6">
    <source>
        <dbReference type="ARBA" id="ARBA00022692"/>
    </source>
</evidence>
<dbReference type="Pfam" id="PF12019">
    <property type="entry name" value="GspH"/>
    <property type="match status" value="1"/>
</dbReference>
<gene>
    <name evidence="14" type="ORF">EU508_12465</name>
    <name evidence="13" type="ORF">EU509_13945</name>
</gene>
<evidence type="ECO:0000256" key="8">
    <source>
        <dbReference type="ARBA" id="ARBA00023136"/>
    </source>
</evidence>
<feature type="transmembrane region" description="Helical" evidence="11">
    <location>
        <begin position="12"/>
        <end position="36"/>
    </location>
</feature>
<dbReference type="Pfam" id="PF07963">
    <property type="entry name" value="N_methyl"/>
    <property type="match status" value="1"/>
</dbReference>
<sequence>MLVKKNIGFTLLEILITITIIGILAAVATPSFITFIKRDRLVTNSNQLHSVFKFARSEAIKRDQTTFLKVENNQWLAKTAINSTQTTLNVFEITHSSISVDLKDIEVTSSGELDKTYQILVSDSDSTTADFVLCILQSGQSWLAEDPEIC</sequence>
<evidence type="ECO:0000256" key="7">
    <source>
        <dbReference type="ARBA" id="ARBA00022989"/>
    </source>
</evidence>
<organism evidence="14 16">
    <name type="scientific">Pseudoalteromonas fuliginea</name>
    <dbReference type="NCBI Taxonomy" id="1872678"/>
    <lineage>
        <taxon>Bacteria</taxon>
        <taxon>Pseudomonadati</taxon>
        <taxon>Pseudomonadota</taxon>
        <taxon>Gammaproteobacteria</taxon>
        <taxon>Alteromonadales</taxon>
        <taxon>Pseudoalteromonadaceae</taxon>
        <taxon>Pseudoalteromonas</taxon>
    </lineage>
</organism>
<comment type="similarity">
    <text evidence="9">Belongs to the GSP H family.</text>
</comment>
<protein>
    <recommendedName>
        <fullName evidence="2">Type II secretion system protein H</fullName>
    </recommendedName>
    <alternativeName>
        <fullName evidence="10">General secretion pathway protein H</fullName>
    </alternativeName>
</protein>
<dbReference type="EMBL" id="SEUJ01000074">
    <property type="protein sequence ID" value="KAA1152831.1"/>
    <property type="molecule type" value="Genomic_DNA"/>
</dbReference>
<name>A0A833EKV7_9GAMM</name>
<evidence type="ECO:0000313" key="14">
    <source>
        <dbReference type="EMBL" id="KAA1159373.1"/>
    </source>
</evidence>
<dbReference type="SUPFAM" id="SSF54523">
    <property type="entry name" value="Pili subunits"/>
    <property type="match status" value="1"/>
</dbReference>
<keyword evidence="4" id="KW-0488">Methylation</keyword>
<dbReference type="Gene3D" id="3.30.700.10">
    <property type="entry name" value="Glycoprotein, Type 4 Pilin"/>
    <property type="match status" value="1"/>
</dbReference>
<keyword evidence="5" id="KW-0997">Cell inner membrane</keyword>
<keyword evidence="3" id="KW-1003">Cell membrane</keyword>
<keyword evidence="6 11" id="KW-0812">Transmembrane</keyword>
<dbReference type="Proteomes" id="UP000324162">
    <property type="component" value="Unassembled WGS sequence"/>
</dbReference>
<dbReference type="AlphaFoldDB" id="A0A833EKV7"/>
<evidence type="ECO:0000313" key="15">
    <source>
        <dbReference type="Proteomes" id="UP000322915"/>
    </source>
</evidence>
<dbReference type="InterPro" id="IPR012902">
    <property type="entry name" value="N_methyl_site"/>
</dbReference>
<accession>A0A833EKV7</accession>
<evidence type="ECO:0000256" key="5">
    <source>
        <dbReference type="ARBA" id="ARBA00022519"/>
    </source>
</evidence>
<evidence type="ECO:0000256" key="10">
    <source>
        <dbReference type="ARBA" id="ARBA00030775"/>
    </source>
</evidence>
<evidence type="ECO:0000259" key="12">
    <source>
        <dbReference type="Pfam" id="PF12019"/>
    </source>
</evidence>
<dbReference type="GO" id="GO:0015627">
    <property type="term" value="C:type II protein secretion system complex"/>
    <property type="evidence" value="ECO:0007669"/>
    <property type="project" value="InterPro"/>
</dbReference>
<reference evidence="15 16" key="1">
    <citation type="submission" date="2019-01" db="EMBL/GenBank/DDBJ databases">
        <title>Genome sequences of marine Pseudoalteromonas species.</title>
        <authorList>
            <person name="Boraston A.B."/>
            <person name="Hehemann J.-H."/>
            <person name="Vickers C.J."/>
            <person name="Salama-Alber O."/>
            <person name="Abe K."/>
            <person name="Hettle A.J."/>
        </authorList>
    </citation>
    <scope>NUCLEOTIDE SEQUENCE [LARGE SCALE GENOMIC DNA]</scope>
    <source>
        <strain evidence="14 16">PS42</strain>
        <strain evidence="13 15">PS47</strain>
    </source>
</reference>
<dbReference type="NCBIfam" id="TIGR02532">
    <property type="entry name" value="IV_pilin_GFxxxE"/>
    <property type="match status" value="1"/>
</dbReference>
<keyword evidence="15" id="KW-1185">Reference proteome</keyword>
<evidence type="ECO:0000256" key="4">
    <source>
        <dbReference type="ARBA" id="ARBA00022481"/>
    </source>
</evidence>
<proteinExistence type="inferred from homology"/>
<evidence type="ECO:0000256" key="9">
    <source>
        <dbReference type="ARBA" id="ARBA00025772"/>
    </source>
</evidence>
<evidence type="ECO:0000256" key="3">
    <source>
        <dbReference type="ARBA" id="ARBA00022475"/>
    </source>
</evidence>
<feature type="domain" description="General secretion pathway GspH" evidence="12">
    <location>
        <begin position="45"/>
        <end position="140"/>
    </location>
</feature>
<keyword evidence="8 11" id="KW-0472">Membrane</keyword>
<evidence type="ECO:0000256" key="11">
    <source>
        <dbReference type="SAM" id="Phobius"/>
    </source>
</evidence>
<comment type="caution">
    <text evidence="14">The sequence shown here is derived from an EMBL/GenBank/DDBJ whole genome shotgun (WGS) entry which is preliminary data.</text>
</comment>
<dbReference type="GO" id="GO:0005886">
    <property type="term" value="C:plasma membrane"/>
    <property type="evidence" value="ECO:0007669"/>
    <property type="project" value="UniProtKB-SubCell"/>
</dbReference>
<evidence type="ECO:0000313" key="13">
    <source>
        <dbReference type="EMBL" id="KAA1152831.1"/>
    </source>
</evidence>
<dbReference type="Proteomes" id="UP000322915">
    <property type="component" value="Unassembled WGS sequence"/>
</dbReference>
<evidence type="ECO:0000313" key="16">
    <source>
        <dbReference type="Proteomes" id="UP000324162"/>
    </source>
</evidence>